<evidence type="ECO:0000256" key="1">
    <source>
        <dbReference type="SAM" id="MobiDB-lite"/>
    </source>
</evidence>
<dbReference type="EMBL" id="LKMD01000106">
    <property type="protein sequence ID" value="PIA91738.1"/>
    <property type="molecule type" value="Genomic_DNA"/>
</dbReference>
<feature type="region of interest" description="Disordered" evidence="1">
    <location>
        <begin position="1"/>
        <end position="21"/>
    </location>
</feature>
<reference evidence="2 3" key="1">
    <citation type="submission" date="2015-10" db="EMBL/GenBank/DDBJ databases">
        <title>The cercosporin biosynthetic gene cluster was horizontally transferred to several fungal lineages and shown to be expanded in Cercospora beticola based on microsynteny with recipient genomes.</title>
        <authorList>
            <person name="De Jonge R."/>
            <person name="Ebert M.K."/>
            <person name="Suttle J.C."/>
            <person name="Jurick Ii W.M."/>
            <person name="Secor G.A."/>
            <person name="Thomma B.P."/>
            <person name="Van De Peer Y."/>
            <person name="Bolton M.D."/>
        </authorList>
    </citation>
    <scope>NUCLEOTIDE SEQUENCE [LARGE SCALE GENOMIC DNA]</scope>
    <source>
        <strain evidence="2 3">09-40</strain>
    </source>
</reference>
<evidence type="ECO:0000313" key="2">
    <source>
        <dbReference type="EMBL" id="PIA91738.1"/>
    </source>
</evidence>
<name>A0A2G5HGS5_CERBT</name>
<sequence>MVSTRTMASSASTSAPLTHPAASLPGLPPELSSMVLKHVFPRTAPLKVIKFGDKFRMLTRQGHGLQPGLLALSKGFLWEGAPWLYGSNTISIATQHVSEFLQSIGEANKKLVRQLMVSPDSHLPWALREMARCPKLGNIQLTAGIVAPERLVCMLLPAAIKMRKTYQKNLIERLSFVPDPSYALSVALDDEEWQDDIEEETETYAEKVLEDLRDRLARKGYSVAG</sequence>
<gene>
    <name evidence="2" type="ORF">CB0940_09654</name>
</gene>
<comment type="caution">
    <text evidence="2">The sequence shown here is derived from an EMBL/GenBank/DDBJ whole genome shotgun (WGS) entry which is preliminary data.</text>
</comment>
<dbReference type="OrthoDB" id="10582766at2759"/>
<protein>
    <submittedName>
        <fullName evidence="2">Uncharacterized protein</fullName>
    </submittedName>
</protein>
<proteinExistence type="predicted"/>
<organism evidence="2 3">
    <name type="scientific">Cercospora beticola</name>
    <name type="common">Sugarbeet leaf spot fungus</name>
    <dbReference type="NCBI Taxonomy" id="122368"/>
    <lineage>
        <taxon>Eukaryota</taxon>
        <taxon>Fungi</taxon>
        <taxon>Dikarya</taxon>
        <taxon>Ascomycota</taxon>
        <taxon>Pezizomycotina</taxon>
        <taxon>Dothideomycetes</taxon>
        <taxon>Dothideomycetidae</taxon>
        <taxon>Mycosphaerellales</taxon>
        <taxon>Mycosphaerellaceae</taxon>
        <taxon>Cercospora</taxon>
    </lineage>
</organism>
<dbReference type="Proteomes" id="UP000230605">
    <property type="component" value="Chromosome 7"/>
</dbReference>
<evidence type="ECO:0000313" key="3">
    <source>
        <dbReference type="Proteomes" id="UP000230605"/>
    </source>
</evidence>
<accession>A0A2G5HGS5</accession>
<dbReference type="AlphaFoldDB" id="A0A2G5HGS5"/>